<dbReference type="EMBL" id="AC191960">
    <property type="protein sequence ID" value="ABK57000.1"/>
    <property type="molecule type" value="Genomic_DNA"/>
</dbReference>
<evidence type="ECO:0000313" key="3">
    <source>
        <dbReference type="EMBL" id="ABK57000.1"/>
    </source>
</evidence>
<proteinExistence type="predicted"/>
<feature type="chain" id="PRO_5002624827" evidence="2">
    <location>
        <begin position="23"/>
        <end position="340"/>
    </location>
</feature>
<gene>
    <name evidence="3" type="ORF">GIP_L1_00140</name>
</gene>
<name>A0JCU3_GLYIN</name>
<evidence type="ECO:0000256" key="2">
    <source>
        <dbReference type="SAM" id="SignalP"/>
    </source>
</evidence>
<reference evidence="3" key="1">
    <citation type="submission" date="2007-01" db="EMBL/GenBank/DDBJ databases">
        <title>Direct Submission.</title>
        <authorList>
            <person name="Desjardins C.A."/>
            <person name="Gundersen-Rindal D.E."/>
            <person name="Hostetler J.B."/>
            <person name="Tallon L.J."/>
            <person name="Utterback T.R."/>
            <person name="Fuester R.W."/>
            <person name="Schatz M.C."/>
            <person name="Pedroni M.J."/>
            <person name="Fadrosh D.W."/>
            <person name="Haas B.J."/>
            <person name="Toms B.S."/>
            <person name="Chen D."/>
            <person name="Nene V."/>
        </authorList>
    </citation>
    <scope>NUCLEOTIDE SEQUENCE</scope>
</reference>
<dbReference type="AlphaFoldDB" id="A0JCU3"/>
<feature type="compositionally biased region" description="Basic and acidic residues" evidence="1">
    <location>
        <begin position="282"/>
        <end position="293"/>
    </location>
</feature>
<organism evidence="3">
    <name type="scientific">Glyptapanteles indiensis</name>
    <name type="common">Parasitoid wasp</name>
    <dbReference type="NCBI Taxonomy" id="92994"/>
    <lineage>
        <taxon>Eukaryota</taxon>
        <taxon>Metazoa</taxon>
        <taxon>Ecdysozoa</taxon>
        <taxon>Arthropoda</taxon>
        <taxon>Hexapoda</taxon>
        <taxon>Insecta</taxon>
        <taxon>Pterygota</taxon>
        <taxon>Neoptera</taxon>
        <taxon>Endopterygota</taxon>
        <taxon>Hymenoptera</taxon>
        <taxon>Apocrita</taxon>
        <taxon>Ichneumonoidea</taxon>
        <taxon>Braconidae</taxon>
        <taxon>Microgastrinae</taxon>
        <taxon>Glyptapanteles</taxon>
    </lineage>
</organism>
<sequence>MSLNNSAFVLVSALFSLSCTQALPTHHQWEAIQENPVADPNLIDSMAKLYSTRSDSIADGIMPPQDDVTKSAGYNRGTSMILDSYPEVPPKRPYSENFLSGYPPIYNLDYDARSRFVDRPHPLVRTISEPEYLTVYRAISGPGFIAGNGAVAGNGVFAGNGVSAKPELFSTPRSIVYQPENVTEKTKSCLSSHEDLLSKVRAIEKALQELTSAITCNEDEVTSNTATTSSSPPVLMEATVKFNPETIKSSEKRVTTSKPATTTTSTARPLFPIDPDVAFELENDKSSEEKEAPLDTDTTTPSAPGLVPTEPNAAFELGPVESPVETPYGNDATAKIERPF</sequence>
<evidence type="ECO:0000256" key="1">
    <source>
        <dbReference type="SAM" id="MobiDB-lite"/>
    </source>
</evidence>
<feature type="region of interest" description="Disordered" evidence="1">
    <location>
        <begin position="246"/>
        <end position="340"/>
    </location>
</feature>
<protein>
    <submittedName>
        <fullName evidence="3">CrV1-like protein</fullName>
    </submittedName>
</protein>
<feature type="signal peptide" evidence="2">
    <location>
        <begin position="1"/>
        <end position="22"/>
    </location>
</feature>
<accession>A0JCU3</accession>
<keyword evidence="2" id="KW-0732">Signal</keyword>
<feature type="compositionally biased region" description="Low complexity" evidence="1">
    <location>
        <begin position="256"/>
        <end position="269"/>
    </location>
</feature>